<dbReference type="InterPro" id="IPR012334">
    <property type="entry name" value="Pectin_lyas_fold"/>
</dbReference>
<dbReference type="RefSeq" id="WP_093557072.1">
    <property type="nucleotide sequence ID" value="NZ_FPBO01000018.1"/>
</dbReference>
<evidence type="ECO:0000256" key="2">
    <source>
        <dbReference type="ARBA" id="ARBA00022801"/>
    </source>
</evidence>
<evidence type="ECO:0000256" key="6">
    <source>
        <dbReference type="SAM" id="SignalP"/>
    </source>
</evidence>
<proteinExistence type="inferred from homology"/>
<dbReference type="SUPFAM" id="SSF51126">
    <property type="entry name" value="Pectin lyase-like"/>
    <property type="match status" value="1"/>
</dbReference>
<dbReference type="STRING" id="1035707.SAMN05216552_10187"/>
<dbReference type="AlphaFoldDB" id="A0A1I7KMK8"/>
<dbReference type="GO" id="GO:0004650">
    <property type="term" value="F:polygalacturonase activity"/>
    <property type="evidence" value="ECO:0007669"/>
    <property type="project" value="InterPro"/>
</dbReference>
<feature type="compositionally biased region" description="Basic and acidic residues" evidence="5">
    <location>
        <begin position="462"/>
        <end position="478"/>
    </location>
</feature>
<evidence type="ECO:0000256" key="1">
    <source>
        <dbReference type="ARBA" id="ARBA00008834"/>
    </source>
</evidence>
<dbReference type="OrthoDB" id="9795222at2"/>
<reference evidence="8" key="1">
    <citation type="submission" date="2016-10" db="EMBL/GenBank/DDBJ databases">
        <authorList>
            <person name="Varghese N."/>
            <person name="Submissions S."/>
        </authorList>
    </citation>
    <scope>NUCLEOTIDE SEQUENCE [LARGE SCALE GENOMIC DNA]</scope>
    <source>
        <strain evidence="8">CGMCC 1.11014</strain>
    </source>
</reference>
<dbReference type="InterPro" id="IPR006626">
    <property type="entry name" value="PbH1"/>
</dbReference>
<comment type="similarity">
    <text evidence="1 4">Belongs to the glycosyl hydrolase 28 family.</text>
</comment>
<dbReference type="GO" id="GO:0005975">
    <property type="term" value="P:carbohydrate metabolic process"/>
    <property type="evidence" value="ECO:0007669"/>
    <property type="project" value="InterPro"/>
</dbReference>
<dbReference type="Proteomes" id="UP000199391">
    <property type="component" value="Unassembled WGS sequence"/>
</dbReference>
<keyword evidence="3 4" id="KW-0326">Glycosidase</keyword>
<dbReference type="InterPro" id="IPR000743">
    <property type="entry name" value="Glyco_hydro_28"/>
</dbReference>
<accession>A0A1I7KMK8</accession>
<feature type="signal peptide" evidence="6">
    <location>
        <begin position="1"/>
        <end position="23"/>
    </location>
</feature>
<sequence length="478" mass="52469">MHARWMRAAAGGLLALAMSVAGAKDYSVEAYGAKADGTTLNTKSIQSAIDAAAKDGGTVVFKQGTYLSGSIFVKSGVTLRIDKGVTLLGSQRLEDYPVLPTRIAGIEMRWPAALVNVYEQKKAAIEGEGTIDGDGKVFWDSYWTLRKQYEPRGLRWASDYDAQRPRLIQVFNSSDVKVGGGLLLRRSGFWTLHICYSIDVTIDGVVIRNNEGGLGPSTDGIDIDSSKRILVQNADIDVNDDALCMKAGRDSDGQRVARTTEDVVIRDSIVREAAAGVTFGSETAGGFRNIEVYNITVLKKTPVGILFKSAHTRGGFGENLRIHDITMTDVPVVLRVTMNWNPSYSYAEIPKDIKDYPPYWKVLATPVPKEKGMARFKDVRIWNIKATGATTAFEVDGYKEAPLERFSLSKLDIQAKKGGYIYDSKDWQFTDVKLALSTPVDLENATSVRGLPAGTSVVRARQAKEDPTKKSFEEQDKT</sequence>
<dbReference type="Gene3D" id="2.160.20.10">
    <property type="entry name" value="Single-stranded right-handed beta-helix, Pectin lyase-like"/>
    <property type="match status" value="1"/>
</dbReference>
<evidence type="ECO:0000313" key="8">
    <source>
        <dbReference type="Proteomes" id="UP000199391"/>
    </source>
</evidence>
<keyword evidence="8" id="KW-1185">Reference proteome</keyword>
<keyword evidence="2 4" id="KW-0378">Hydrolase</keyword>
<dbReference type="InterPro" id="IPR051801">
    <property type="entry name" value="GH28_Enzymes"/>
</dbReference>
<keyword evidence="6" id="KW-0732">Signal</keyword>
<evidence type="ECO:0000313" key="7">
    <source>
        <dbReference type="EMBL" id="SFU98645.1"/>
    </source>
</evidence>
<dbReference type="InterPro" id="IPR011050">
    <property type="entry name" value="Pectin_lyase_fold/virulence"/>
</dbReference>
<dbReference type="EMBL" id="FPBO01000018">
    <property type="protein sequence ID" value="SFU98645.1"/>
    <property type="molecule type" value="Genomic_DNA"/>
</dbReference>
<dbReference type="PANTHER" id="PTHR31339:SF9">
    <property type="entry name" value="PLASMIN AND FIBRONECTIN-BINDING PROTEIN A"/>
    <property type="match status" value="1"/>
</dbReference>
<feature type="chain" id="PRO_5011533661" evidence="6">
    <location>
        <begin position="24"/>
        <end position="478"/>
    </location>
</feature>
<evidence type="ECO:0000256" key="4">
    <source>
        <dbReference type="RuleBase" id="RU361169"/>
    </source>
</evidence>
<gene>
    <name evidence="7" type="ORF">SAMN05216552_10187</name>
</gene>
<protein>
    <submittedName>
        <fullName evidence="7">Glycosyl hydrolases family 28</fullName>
    </submittedName>
</protein>
<organism evidence="7 8">
    <name type="scientific">Pseudoduganella namucuonensis</name>
    <dbReference type="NCBI Taxonomy" id="1035707"/>
    <lineage>
        <taxon>Bacteria</taxon>
        <taxon>Pseudomonadati</taxon>
        <taxon>Pseudomonadota</taxon>
        <taxon>Betaproteobacteria</taxon>
        <taxon>Burkholderiales</taxon>
        <taxon>Oxalobacteraceae</taxon>
        <taxon>Telluria group</taxon>
        <taxon>Pseudoduganella</taxon>
    </lineage>
</organism>
<evidence type="ECO:0000256" key="3">
    <source>
        <dbReference type="ARBA" id="ARBA00023295"/>
    </source>
</evidence>
<evidence type="ECO:0000256" key="5">
    <source>
        <dbReference type="SAM" id="MobiDB-lite"/>
    </source>
</evidence>
<dbReference type="Pfam" id="PF00295">
    <property type="entry name" value="Glyco_hydro_28"/>
    <property type="match status" value="1"/>
</dbReference>
<dbReference type="PANTHER" id="PTHR31339">
    <property type="entry name" value="PECTIN LYASE-RELATED"/>
    <property type="match status" value="1"/>
</dbReference>
<dbReference type="SMART" id="SM00710">
    <property type="entry name" value="PbH1"/>
    <property type="match status" value="3"/>
</dbReference>
<feature type="region of interest" description="Disordered" evidence="5">
    <location>
        <begin position="453"/>
        <end position="478"/>
    </location>
</feature>
<name>A0A1I7KMK8_9BURK</name>